<dbReference type="GO" id="GO:0043190">
    <property type="term" value="C:ATP-binding cassette (ABC) transporter complex"/>
    <property type="evidence" value="ECO:0007669"/>
    <property type="project" value="InterPro"/>
</dbReference>
<keyword evidence="1" id="KW-0472">Membrane</keyword>
<accession>A0A9P6XMA9</accession>
<comment type="caution">
    <text evidence="2">The sequence shown here is derived from an EMBL/GenBank/DDBJ whole genome shotgun (WGS) entry which is preliminary data.</text>
</comment>
<evidence type="ECO:0000313" key="3">
    <source>
        <dbReference type="Proteomes" id="UP000740926"/>
    </source>
</evidence>
<sequence length="79" mass="8359">MRPLRRMLDDAGTSAFRTPESAADAFGVLASVSGLLVSYHYNVPASPSIILAAGACYLFSIVGGPHGGLLRAPRRMRRA</sequence>
<keyword evidence="1" id="KW-0812">Transmembrane</keyword>
<dbReference type="GO" id="GO:0055085">
    <property type="term" value="P:transmembrane transport"/>
    <property type="evidence" value="ECO:0007669"/>
    <property type="project" value="InterPro"/>
</dbReference>
<dbReference type="EMBL" id="JAANIU010018786">
    <property type="protein sequence ID" value="KAG1525036.1"/>
    <property type="molecule type" value="Genomic_DNA"/>
</dbReference>
<dbReference type="Pfam" id="PF00950">
    <property type="entry name" value="ABC-3"/>
    <property type="match status" value="1"/>
</dbReference>
<dbReference type="AlphaFoldDB" id="A0A9P6XMA9"/>
<protein>
    <submittedName>
        <fullName evidence="2">Uncharacterized protein</fullName>
    </submittedName>
</protein>
<evidence type="ECO:0000256" key="1">
    <source>
        <dbReference type="SAM" id="Phobius"/>
    </source>
</evidence>
<organism evidence="2 3">
    <name type="scientific">Rhizopus delemar</name>
    <dbReference type="NCBI Taxonomy" id="936053"/>
    <lineage>
        <taxon>Eukaryota</taxon>
        <taxon>Fungi</taxon>
        <taxon>Fungi incertae sedis</taxon>
        <taxon>Mucoromycota</taxon>
        <taxon>Mucoromycotina</taxon>
        <taxon>Mucoromycetes</taxon>
        <taxon>Mucorales</taxon>
        <taxon>Mucorineae</taxon>
        <taxon>Rhizopodaceae</taxon>
        <taxon>Rhizopus</taxon>
    </lineage>
</organism>
<name>A0A9P6XMA9_9FUNG</name>
<gene>
    <name evidence="2" type="ORF">G6F50_018484</name>
</gene>
<proteinExistence type="predicted"/>
<evidence type="ECO:0000313" key="2">
    <source>
        <dbReference type="EMBL" id="KAG1525036.1"/>
    </source>
</evidence>
<keyword evidence="3" id="KW-1185">Reference proteome</keyword>
<reference evidence="2 3" key="1">
    <citation type="journal article" date="2020" name="Microb. Genom.">
        <title>Genetic diversity of clinical and environmental Mucorales isolates obtained from an investigation of mucormycosis cases among solid organ transplant recipients.</title>
        <authorList>
            <person name="Nguyen M.H."/>
            <person name="Kaul D."/>
            <person name="Muto C."/>
            <person name="Cheng S.J."/>
            <person name="Richter R.A."/>
            <person name="Bruno V.M."/>
            <person name="Liu G."/>
            <person name="Beyhan S."/>
            <person name="Sundermann A.J."/>
            <person name="Mounaud S."/>
            <person name="Pasculle A.W."/>
            <person name="Nierman W.C."/>
            <person name="Driscoll E."/>
            <person name="Cumbie R."/>
            <person name="Clancy C.J."/>
            <person name="Dupont C.L."/>
        </authorList>
    </citation>
    <scope>NUCLEOTIDE SEQUENCE [LARGE SCALE GENOMIC DNA]</scope>
    <source>
        <strain evidence="2 3">GL24</strain>
    </source>
</reference>
<feature type="transmembrane region" description="Helical" evidence="1">
    <location>
        <begin position="47"/>
        <end position="70"/>
    </location>
</feature>
<dbReference type="Proteomes" id="UP000740926">
    <property type="component" value="Unassembled WGS sequence"/>
</dbReference>
<keyword evidence="1" id="KW-1133">Transmembrane helix</keyword>
<dbReference type="InterPro" id="IPR001626">
    <property type="entry name" value="ABC_TroCD"/>
</dbReference>
<feature type="transmembrane region" description="Helical" evidence="1">
    <location>
        <begin position="21"/>
        <end position="41"/>
    </location>
</feature>